<sequence length="183" mass="20445">MDTDDVWRLVEQSRSESDEAVVDANEVAQRLVALLGQHEPTEIVAFAQPLWDLLAQSYRADLWAAAYVINGGASDDGFDYFRGWLIAQGQTAFHQALADPDSLASHPTVTQAAAEGEDLWGEDMLGAAWNAHLTATGQELPSDAFAIRYPQLDPDWDFDFDDEAEMRRRLPRLTELYYQPAEA</sequence>
<evidence type="ECO:0000313" key="3">
    <source>
        <dbReference type="Proteomes" id="UP001596203"/>
    </source>
</evidence>
<proteinExistence type="predicted"/>
<dbReference type="InterPro" id="IPR025334">
    <property type="entry name" value="DUF4240"/>
</dbReference>
<accession>A0ABW1KE95</accession>
<dbReference type="Proteomes" id="UP001596203">
    <property type="component" value="Unassembled WGS sequence"/>
</dbReference>
<evidence type="ECO:0000259" key="1">
    <source>
        <dbReference type="Pfam" id="PF14024"/>
    </source>
</evidence>
<keyword evidence="3" id="KW-1185">Reference proteome</keyword>
<dbReference type="RefSeq" id="WP_377426857.1">
    <property type="nucleotide sequence ID" value="NZ_JBHSPR010000029.1"/>
</dbReference>
<gene>
    <name evidence="2" type="ORF">ACFP2T_28395</name>
</gene>
<dbReference type="EMBL" id="JBHSPR010000029">
    <property type="protein sequence ID" value="MFC6020102.1"/>
    <property type="molecule type" value="Genomic_DNA"/>
</dbReference>
<protein>
    <submittedName>
        <fullName evidence="2">DUF4240 domain-containing protein</fullName>
    </submittedName>
</protein>
<evidence type="ECO:0000313" key="2">
    <source>
        <dbReference type="EMBL" id="MFC6020102.1"/>
    </source>
</evidence>
<name>A0ABW1KE95_9ACTN</name>
<comment type="caution">
    <text evidence="2">The sequence shown here is derived from an EMBL/GenBank/DDBJ whole genome shotgun (WGS) entry which is preliminary data.</text>
</comment>
<feature type="domain" description="DUF4240" evidence="1">
    <location>
        <begin position="1"/>
        <end position="131"/>
    </location>
</feature>
<reference evidence="3" key="1">
    <citation type="journal article" date="2019" name="Int. J. Syst. Evol. Microbiol.">
        <title>The Global Catalogue of Microorganisms (GCM) 10K type strain sequencing project: providing services to taxonomists for standard genome sequencing and annotation.</title>
        <authorList>
            <consortium name="The Broad Institute Genomics Platform"/>
            <consortium name="The Broad Institute Genome Sequencing Center for Infectious Disease"/>
            <person name="Wu L."/>
            <person name="Ma J."/>
        </authorList>
    </citation>
    <scope>NUCLEOTIDE SEQUENCE [LARGE SCALE GENOMIC DNA]</scope>
    <source>
        <strain evidence="3">ZS-35-S2</strain>
    </source>
</reference>
<organism evidence="2 3">
    <name type="scientific">Plantactinospora solaniradicis</name>
    <dbReference type="NCBI Taxonomy" id="1723736"/>
    <lineage>
        <taxon>Bacteria</taxon>
        <taxon>Bacillati</taxon>
        <taxon>Actinomycetota</taxon>
        <taxon>Actinomycetes</taxon>
        <taxon>Micromonosporales</taxon>
        <taxon>Micromonosporaceae</taxon>
        <taxon>Plantactinospora</taxon>
    </lineage>
</organism>
<dbReference type="Pfam" id="PF14024">
    <property type="entry name" value="DUF4240"/>
    <property type="match status" value="1"/>
</dbReference>